<sequence length="162" mass="18626">MKDHQEEIRILGQAQNRIDGLYYRAAKKLGIKDNTLALLYALDDGQPHSQKQICEEWLIPKTTINTIVKELAGQGYLTLLIEEHTREKTISLTPEGRKYAAAILQRLYQMEQEAVHLTLLRHGPDFIRAYADFAQNMKESFDRLFEAGEREAKTDGRPTDPK</sequence>
<dbReference type="EMBL" id="DWWS01000019">
    <property type="protein sequence ID" value="HJC23068.1"/>
    <property type="molecule type" value="Genomic_DNA"/>
</dbReference>
<dbReference type="Pfam" id="PF12802">
    <property type="entry name" value="MarR_2"/>
    <property type="match status" value="1"/>
</dbReference>
<protein>
    <submittedName>
        <fullName evidence="2">MarR family transcriptional regulator</fullName>
    </submittedName>
</protein>
<proteinExistence type="predicted"/>
<dbReference type="GO" id="GO:0003700">
    <property type="term" value="F:DNA-binding transcription factor activity"/>
    <property type="evidence" value="ECO:0007669"/>
    <property type="project" value="InterPro"/>
</dbReference>
<evidence type="ECO:0000313" key="3">
    <source>
        <dbReference type="Proteomes" id="UP000823891"/>
    </source>
</evidence>
<dbReference type="SUPFAM" id="SSF46785">
    <property type="entry name" value="Winged helix' DNA-binding domain"/>
    <property type="match status" value="1"/>
</dbReference>
<feature type="domain" description="HTH marR-type" evidence="1">
    <location>
        <begin position="24"/>
        <end position="122"/>
    </location>
</feature>
<gene>
    <name evidence="2" type="ORF">H9761_05110</name>
</gene>
<accession>A0A9D2SP56</accession>
<dbReference type="InterPro" id="IPR036388">
    <property type="entry name" value="WH-like_DNA-bd_sf"/>
</dbReference>
<comment type="caution">
    <text evidence="2">The sequence shown here is derived from an EMBL/GenBank/DDBJ whole genome shotgun (WGS) entry which is preliminary data.</text>
</comment>
<dbReference type="AlphaFoldDB" id="A0A9D2SP56"/>
<dbReference type="Gene3D" id="1.10.10.10">
    <property type="entry name" value="Winged helix-like DNA-binding domain superfamily/Winged helix DNA-binding domain"/>
    <property type="match status" value="1"/>
</dbReference>
<evidence type="ECO:0000313" key="2">
    <source>
        <dbReference type="EMBL" id="HJC23068.1"/>
    </source>
</evidence>
<dbReference type="Proteomes" id="UP000823891">
    <property type="component" value="Unassembled WGS sequence"/>
</dbReference>
<evidence type="ECO:0000259" key="1">
    <source>
        <dbReference type="SMART" id="SM00347"/>
    </source>
</evidence>
<dbReference type="InterPro" id="IPR036390">
    <property type="entry name" value="WH_DNA-bd_sf"/>
</dbReference>
<organism evidence="2 3">
    <name type="scientific">Candidatus Eisenbergiella merdavium</name>
    <dbReference type="NCBI Taxonomy" id="2838551"/>
    <lineage>
        <taxon>Bacteria</taxon>
        <taxon>Bacillati</taxon>
        <taxon>Bacillota</taxon>
        <taxon>Clostridia</taxon>
        <taxon>Lachnospirales</taxon>
        <taxon>Lachnospiraceae</taxon>
        <taxon>Eisenbergiella</taxon>
    </lineage>
</organism>
<dbReference type="InterPro" id="IPR000835">
    <property type="entry name" value="HTH_MarR-typ"/>
</dbReference>
<reference evidence="2" key="1">
    <citation type="journal article" date="2021" name="PeerJ">
        <title>Extensive microbial diversity within the chicken gut microbiome revealed by metagenomics and culture.</title>
        <authorList>
            <person name="Gilroy R."/>
            <person name="Ravi A."/>
            <person name="Getino M."/>
            <person name="Pursley I."/>
            <person name="Horton D.L."/>
            <person name="Alikhan N.F."/>
            <person name="Baker D."/>
            <person name="Gharbi K."/>
            <person name="Hall N."/>
            <person name="Watson M."/>
            <person name="Adriaenssens E.M."/>
            <person name="Foster-Nyarko E."/>
            <person name="Jarju S."/>
            <person name="Secka A."/>
            <person name="Antonio M."/>
            <person name="Oren A."/>
            <person name="Chaudhuri R.R."/>
            <person name="La Ragione R."/>
            <person name="Hildebrand F."/>
            <person name="Pallen M.J."/>
        </authorList>
    </citation>
    <scope>NUCLEOTIDE SEQUENCE</scope>
    <source>
        <strain evidence="2">USAMLcec2-132</strain>
    </source>
</reference>
<name>A0A9D2SP56_9FIRM</name>
<dbReference type="SMART" id="SM00347">
    <property type="entry name" value="HTH_MARR"/>
    <property type="match status" value="1"/>
</dbReference>
<reference evidence="2" key="2">
    <citation type="submission" date="2021-04" db="EMBL/GenBank/DDBJ databases">
        <authorList>
            <person name="Gilroy R."/>
        </authorList>
    </citation>
    <scope>NUCLEOTIDE SEQUENCE</scope>
    <source>
        <strain evidence="2">USAMLcec2-132</strain>
    </source>
</reference>